<keyword evidence="1 2" id="KW-0597">Phosphoprotein</keyword>
<dbReference type="Pfam" id="PF00072">
    <property type="entry name" value="Response_reg"/>
    <property type="match status" value="2"/>
</dbReference>
<dbReference type="SUPFAM" id="SSF52172">
    <property type="entry name" value="CheY-like"/>
    <property type="match status" value="2"/>
</dbReference>
<gene>
    <name evidence="4" type="ORF">PQU98_02150</name>
</gene>
<dbReference type="InterPro" id="IPR050595">
    <property type="entry name" value="Bact_response_regulator"/>
</dbReference>
<evidence type="ECO:0000256" key="1">
    <source>
        <dbReference type="ARBA" id="ARBA00022553"/>
    </source>
</evidence>
<feature type="domain" description="Response regulatory" evidence="3">
    <location>
        <begin position="135"/>
        <end position="255"/>
    </location>
</feature>
<accession>A0ABT5HF85</accession>
<dbReference type="EMBL" id="JAQQKV010000001">
    <property type="protein sequence ID" value="MDC7674915.1"/>
    <property type="molecule type" value="Genomic_DNA"/>
</dbReference>
<comment type="caution">
    <text evidence="4">The sequence shown here is derived from an EMBL/GenBank/DDBJ whole genome shotgun (WGS) entry which is preliminary data.</text>
</comment>
<protein>
    <submittedName>
        <fullName evidence="4">Response regulator</fullName>
    </submittedName>
</protein>
<dbReference type="RefSeq" id="WP_272743226.1">
    <property type="nucleotide sequence ID" value="NZ_JAQQKV010000001.1"/>
</dbReference>
<dbReference type="Proteomes" id="UP001218579">
    <property type="component" value="Unassembled WGS sequence"/>
</dbReference>
<feature type="domain" description="Response regulatory" evidence="3">
    <location>
        <begin position="5"/>
        <end position="124"/>
    </location>
</feature>
<evidence type="ECO:0000259" key="3">
    <source>
        <dbReference type="PROSITE" id="PS50110"/>
    </source>
</evidence>
<dbReference type="Gene3D" id="3.40.50.2300">
    <property type="match status" value="2"/>
</dbReference>
<reference evidence="4 5" key="1">
    <citation type="submission" date="2023-01" db="EMBL/GenBank/DDBJ databases">
        <title>Novel species of the genus Asticcacaulis isolated from rivers.</title>
        <authorList>
            <person name="Lu H."/>
        </authorList>
    </citation>
    <scope>NUCLEOTIDE SEQUENCE [LARGE SCALE GENOMIC DNA]</scope>
    <source>
        <strain evidence="4 5">LKC15W</strain>
    </source>
</reference>
<dbReference type="PROSITE" id="PS50110">
    <property type="entry name" value="RESPONSE_REGULATORY"/>
    <property type="match status" value="2"/>
</dbReference>
<sequence length="262" mass="28523">MSLGTVLILEDSRVQAQLISRILEGLGCLTLVSHDLKTAYSMIRDFKVDLMLLDVYVSDGNTLKYMSNLRERAPDVPVAVMTSGGAGGAVLEETLAMARQAKADFVLAKPFTPQAIANILTQTKLIQVKPLRRKHMLVIDDCRVIRKLVTAALDDKGYRVSEAASMEEALERVDIAHVDVVITDIFMPGMGGLEGINIIRSQWPEVHVIAMSAGAELEQLDCMKALSEARKIGATAQLPKPFTASDLTMLVDAVLSEKFLAA</sequence>
<dbReference type="PANTHER" id="PTHR44591:SF3">
    <property type="entry name" value="RESPONSE REGULATORY DOMAIN-CONTAINING PROTEIN"/>
    <property type="match status" value="1"/>
</dbReference>
<evidence type="ECO:0000313" key="5">
    <source>
        <dbReference type="Proteomes" id="UP001218579"/>
    </source>
</evidence>
<evidence type="ECO:0000313" key="4">
    <source>
        <dbReference type="EMBL" id="MDC7674915.1"/>
    </source>
</evidence>
<keyword evidence="5" id="KW-1185">Reference proteome</keyword>
<organism evidence="4 5">
    <name type="scientific">Asticcacaulis machinosus</name>
    <dbReference type="NCBI Taxonomy" id="2984211"/>
    <lineage>
        <taxon>Bacteria</taxon>
        <taxon>Pseudomonadati</taxon>
        <taxon>Pseudomonadota</taxon>
        <taxon>Alphaproteobacteria</taxon>
        <taxon>Caulobacterales</taxon>
        <taxon>Caulobacteraceae</taxon>
        <taxon>Asticcacaulis</taxon>
    </lineage>
</organism>
<feature type="modified residue" description="4-aspartylphosphate" evidence="2">
    <location>
        <position position="184"/>
    </location>
</feature>
<name>A0ABT5HF85_9CAUL</name>
<dbReference type="CDD" id="cd00156">
    <property type="entry name" value="REC"/>
    <property type="match status" value="2"/>
</dbReference>
<feature type="modified residue" description="4-aspartylphosphate" evidence="2">
    <location>
        <position position="54"/>
    </location>
</feature>
<dbReference type="PANTHER" id="PTHR44591">
    <property type="entry name" value="STRESS RESPONSE REGULATOR PROTEIN 1"/>
    <property type="match status" value="1"/>
</dbReference>
<dbReference type="InterPro" id="IPR011006">
    <property type="entry name" value="CheY-like_superfamily"/>
</dbReference>
<dbReference type="SMART" id="SM00448">
    <property type="entry name" value="REC"/>
    <property type="match status" value="2"/>
</dbReference>
<proteinExistence type="predicted"/>
<evidence type="ECO:0000256" key="2">
    <source>
        <dbReference type="PROSITE-ProRule" id="PRU00169"/>
    </source>
</evidence>
<dbReference type="InterPro" id="IPR001789">
    <property type="entry name" value="Sig_transdc_resp-reg_receiver"/>
</dbReference>